<gene>
    <name evidence="8" type="ORF">IAB16_03545</name>
</gene>
<evidence type="ECO:0000313" key="8">
    <source>
        <dbReference type="EMBL" id="MBO8424069.1"/>
    </source>
</evidence>
<comment type="function">
    <text evidence="2">Catalyzes the interconversion of 2-phosphoglycerate and 3-phosphoglycerate.</text>
</comment>
<sequence>MKYLVILGDGMADRPLDKLGGKTPLEFAATPNFDKLAEGAQIGLVKTIPDGMKPGSDVANLSVLGYEPEKYYSGRSPLEALSIGVILKDDDIAVRTNLVTLSDAPALEDKVMLDYSSGEISTAEAQELISAVQDALGDENFSFYSGVSYRHCLVIAHGSMGMTLTAPHDITDKKVGDYLPKGVTGDVLTEFIRRSGEILAKHPVNLKRIAAGKHPATHIWFWGAGTKPALVSFESRFKLKGAIISAVDLLKGIAKGTEMYSPNVKGATGTLSTNWRGKANAAKQCFAMGCDYVYLHMEAPDECGHQGDVEGKVRAIEKVDWVLGEMWDYLKHQSGDYGIAVLPDHATPICVKTHTSEPVPYMIYRSDKPMDMGLKYNEKEALNGIYLPNGQCITATLTEDGNA</sequence>
<evidence type="ECO:0000256" key="6">
    <source>
        <dbReference type="ARBA" id="ARBA00023235"/>
    </source>
</evidence>
<comment type="pathway">
    <text evidence="3">Carbohydrate degradation.</text>
</comment>
<reference evidence="8" key="2">
    <citation type="journal article" date="2021" name="PeerJ">
        <title>Extensive microbial diversity within the chicken gut microbiome revealed by metagenomics and culture.</title>
        <authorList>
            <person name="Gilroy R."/>
            <person name="Ravi A."/>
            <person name="Getino M."/>
            <person name="Pursley I."/>
            <person name="Horton D.L."/>
            <person name="Alikhan N.F."/>
            <person name="Baker D."/>
            <person name="Gharbi K."/>
            <person name="Hall N."/>
            <person name="Watson M."/>
            <person name="Adriaenssens E.M."/>
            <person name="Foster-Nyarko E."/>
            <person name="Jarju S."/>
            <person name="Secka A."/>
            <person name="Antonio M."/>
            <person name="Oren A."/>
            <person name="Chaudhuri R.R."/>
            <person name="La Ragione R."/>
            <person name="Hildebrand F."/>
            <person name="Pallen M.J."/>
        </authorList>
    </citation>
    <scope>NUCLEOTIDE SEQUENCE</scope>
    <source>
        <strain evidence="8">517</strain>
    </source>
</reference>
<dbReference type="NCBIfam" id="NF003242">
    <property type="entry name" value="PRK04200.1"/>
    <property type="match status" value="1"/>
</dbReference>
<dbReference type="GO" id="GO:0046872">
    <property type="term" value="F:metal ion binding"/>
    <property type="evidence" value="ECO:0007669"/>
    <property type="project" value="InterPro"/>
</dbReference>
<comment type="caution">
    <text evidence="8">The sequence shown here is derived from an EMBL/GenBank/DDBJ whole genome shotgun (WGS) entry which is preliminary data.</text>
</comment>
<dbReference type="PANTHER" id="PTHR31209">
    <property type="entry name" value="COFACTOR-INDEPENDENT PHOSPHOGLYCERATE MUTASE"/>
    <property type="match status" value="1"/>
</dbReference>
<dbReference type="SUPFAM" id="SSF53649">
    <property type="entry name" value="Alkaline phosphatase-like"/>
    <property type="match status" value="1"/>
</dbReference>
<dbReference type="Pfam" id="PF10143">
    <property type="entry name" value="PhosphMutase"/>
    <property type="match status" value="1"/>
</dbReference>
<evidence type="ECO:0000256" key="5">
    <source>
        <dbReference type="ARBA" id="ARBA00023152"/>
    </source>
</evidence>
<dbReference type="CDD" id="cd16011">
    <property type="entry name" value="iPGM_like"/>
    <property type="match status" value="1"/>
</dbReference>
<evidence type="ECO:0000259" key="7">
    <source>
        <dbReference type="Pfam" id="PF01676"/>
    </source>
</evidence>
<accession>A0A940DGN1</accession>
<dbReference type="InterPro" id="IPR004456">
    <property type="entry name" value="Pglycerate_mutase_ApgM"/>
</dbReference>
<dbReference type="InterPro" id="IPR006124">
    <property type="entry name" value="Metalloenzyme"/>
</dbReference>
<dbReference type="GO" id="GO:0006096">
    <property type="term" value="P:glycolytic process"/>
    <property type="evidence" value="ECO:0007669"/>
    <property type="project" value="UniProtKB-KW"/>
</dbReference>
<dbReference type="Proteomes" id="UP000727857">
    <property type="component" value="Unassembled WGS sequence"/>
</dbReference>
<dbReference type="Gene3D" id="3.40.720.10">
    <property type="entry name" value="Alkaline Phosphatase, subunit A"/>
    <property type="match status" value="2"/>
</dbReference>
<dbReference type="InterPro" id="IPR023665">
    <property type="entry name" value="ApgAM_prokaryotes"/>
</dbReference>
<dbReference type="PIRSF" id="PIRSF006392">
    <property type="entry name" value="IPGAM_arch"/>
    <property type="match status" value="1"/>
</dbReference>
<organism evidence="8 9">
    <name type="scientific">Candidatus Stercoripulliclostridium pullicola</name>
    <dbReference type="NCBI Taxonomy" id="2840953"/>
    <lineage>
        <taxon>Bacteria</taxon>
        <taxon>Bacillati</taxon>
        <taxon>Bacillota</taxon>
        <taxon>Clostridia</taxon>
        <taxon>Eubacteriales</taxon>
        <taxon>Candidatus Stercoripulliclostridium</taxon>
    </lineage>
</organism>
<name>A0A940DGN1_9FIRM</name>
<dbReference type="InterPro" id="IPR017850">
    <property type="entry name" value="Alkaline_phosphatase_core_sf"/>
</dbReference>
<keyword evidence="6 8" id="KW-0413">Isomerase</keyword>
<evidence type="ECO:0000256" key="2">
    <source>
        <dbReference type="ARBA" id="ARBA00002315"/>
    </source>
</evidence>
<dbReference type="EC" id="5.4.2.12" evidence="8"/>
<reference evidence="8" key="1">
    <citation type="submission" date="2020-10" db="EMBL/GenBank/DDBJ databases">
        <authorList>
            <person name="Gilroy R."/>
        </authorList>
    </citation>
    <scope>NUCLEOTIDE SEQUENCE</scope>
    <source>
        <strain evidence="8">517</strain>
    </source>
</reference>
<protein>
    <submittedName>
        <fullName evidence="8">Cofactor-independent phosphoglycerate mutase</fullName>
        <ecNumber evidence="8">5.4.2.12</ecNumber>
    </submittedName>
</protein>
<evidence type="ECO:0000256" key="3">
    <source>
        <dbReference type="ARBA" id="ARBA00004921"/>
    </source>
</evidence>
<feature type="domain" description="Metalloenzyme" evidence="7">
    <location>
        <begin position="1"/>
        <end position="382"/>
    </location>
</feature>
<keyword evidence="5" id="KW-0324">Glycolysis</keyword>
<dbReference type="EMBL" id="JADINF010000084">
    <property type="protein sequence ID" value="MBO8424069.1"/>
    <property type="molecule type" value="Genomic_DNA"/>
</dbReference>
<evidence type="ECO:0000256" key="4">
    <source>
        <dbReference type="ARBA" id="ARBA00005524"/>
    </source>
</evidence>
<comment type="similarity">
    <text evidence="4">Belongs to the BPG-independent phosphoglycerate mutase family. A-PGAM subfamily.</text>
</comment>
<evidence type="ECO:0000256" key="1">
    <source>
        <dbReference type="ARBA" id="ARBA00000370"/>
    </source>
</evidence>
<comment type="catalytic activity">
    <reaction evidence="1">
        <text>(2R)-2-phosphoglycerate = (2R)-3-phosphoglycerate</text>
        <dbReference type="Rhea" id="RHEA:15901"/>
        <dbReference type="ChEBI" id="CHEBI:58272"/>
        <dbReference type="ChEBI" id="CHEBI:58289"/>
        <dbReference type="EC" id="5.4.2.12"/>
    </reaction>
</comment>
<dbReference type="PANTHER" id="PTHR31209:SF4">
    <property type="entry name" value="2,3-BISPHOSPHOGLYCERATE-INDEPENDENT PHOSPHOGLYCERATE MUTASE"/>
    <property type="match status" value="1"/>
</dbReference>
<dbReference type="Pfam" id="PF01676">
    <property type="entry name" value="Metalloenzyme"/>
    <property type="match status" value="1"/>
</dbReference>
<dbReference type="GO" id="GO:0004619">
    <property type="term" value="F:phosphoglycerate mutase activity"/>
    <property type="evidence" value="ECO:0007669"/>
    <property type="project" value="UniProtKB-EC"/>
</dbReference>
<dbReference type="NCBIfam" id="TIGR00306">
    <property type="entry name" value="apgM"/>
    <property type="match status" value="1"/>
</dbReference>
<evidence type="ECO:0000313" key="9">
    <source>
        <dbReference type="Proteomes" id="UP000727857"/>
    </source>
</evidence>
<proteinExistence type="inferred from homology"/>
<dbReference type="NCBIfam" id="TIGR02535">
    <property type="entry name" value="hyp_Hser_kinase"/>
    <property type="match status" value="1"/>
</dbReference>
<dbReference type="AlphaFoldDB" id="A0A940DGN1"/>